<proteinExistence type="predicted"/>
<dbReference type="AlphaFoldDB" id="A0A4Y2T688"/>
<keyword evidence="2" id="KW-1185">Reference proteome</keyword>
<dbReference type="Proteomes" id="UP000499080">
    <property type="component" value="Unassembled WGS sequence"/>
</dbReference>
<sequence>MAASGWLRELPWRILDIVNSLEEDPFFWGEFTPPPSLNRGGGGCALSKPRKRKPGVPAFNGKHLLPLLGSPRGDPGPSAELRCRCTGWRLSEWRGVTGTCFAPLLIRSCS</sequence>
<gene>
    <name evidence="1" type="ORF">AVEN_195161_1</name>
</gene>
<reference evidence="1 2" key="1">
    <citation type="journal article" date="2019" name="Sci. Rep.">
        <title>Orb-weaving spider Araneus ventricosus genome elucidates the spidroin gene catalogue.</title>
        <authorList>
            <person name="Kono N."/>
            <person name="Nakamura H."/>
            <person name="Ohtoshi R."/>
            <person name="Moran D.A.P."/>
            <person name="Shinohara A."/>
            <person name="Yoshida Y."/>
            <person name="Fujiwara M."/>
            <person name="Mori M."/>
            <person name="Tomita M."/>
            <person name="Arakawa K."/>
        </authorList>
    </citation>
    <scope>NUCLEOTIDE SEQUENCE [LARGE SCALE GENOMIC DNA]</scope>
</reference>
<protein>
    <submittedName>
        <fullName evidence="1">Uncharacterized protein</fullName>
    </submittedName>
</protein>
<organism evidence="1 2">
    <name type="scientific">Araneus ventricosus</name>
    <name type="common">Orbweaver spider</name>
    <name type="synonym">Epeira ventricosa</name>
    <dbReference type="NCBI Taxonomy" id="182803"/>
    <lineage>
        <taxon>Eukaryota</taxon>
        <taxon>Metazoa</taxon>
        <taxon>Ecdysozoa</taxon>
        <taxon>Arthropoda</taxon>
        <taxon>Chelicerata</taxon>
        <taxon>Arachnida</taxon>
        <taxon>Araneae</taxon>
        <taxon>Araneomorphae</taxon>
        <taxon>Entelegynae</taxon>
        <taxon>Araneoidea</taxon>
        <taxon>Araneidae</taxon>
        <taxon>Araneus</taxon>
    </lineage>
</organism>
<accession>A0A4Y2T688</accession>
<evidence type="ECO:0000313" key="1">
    <source>
        <dbReference type="EMBL" id="GBN96138.1"/>
    </source>
</evidence>
<dbReference type="EMBL" id="BGPR01026431">
    <property type="protein sequence ID" value="GBN96138.1"/>
    <property type="molecule type" value="Genomic_DNA"/>
</dbReference>
<name>A0A4Y2T688_ARAVE</name>
<comment type="caution">
    <text evidence="1">The sequence shown here is derived from an EMBL/GenBank/DDBJ whole genome shotgun (WGS) entry which is preliminary data.</text>
</comment>
<evidence type="ECO:0000313" key="2">
    <source>
        <dbReference type="Proteomes" id="UP000499080"/>
    </source>
</evidence>